<keyword evidence="1" id="KW-0472">Membrane</keyword>
<evidence type="ECO:0000313" key="2">
    <source>
        <dbReference type="EMBL" id="SFH40156.1"/>
    </source>
</evidence>
<dbReference type="Proteomes" id="UP000323537">
    <property type="component" value="Unassembled WGS sequence"/>
</dbReference>
<dbReference type="EMBL" id="FOPZ01000003">
    <property type="protein sequence ID" value="SFH40156.1"/>
    <property type="molecule type" value="Genomic_DNA"/>
</dbReference>
<organism evidence="2 3">
    <name type="scientific">Halorubrum aquaticum</name>
    <dbReference type="NCBI Taxonomy" id="387340"/>
    <lineage>
        <taxon>Archaea</taxon>
        <taxon>Methanobacteriati</taxon>
        <taxon>Methanobacteriota</taxon>
        <taxon>Stenosarchaea group</taxon>
        <taxon>Halobacteria</taxon>
        <taxon>Halobacteriales</taxon>
        <taxon>Haloferacaceae</taxon>
        <taxon>Halorubrum</taxon>
    </lineage>
</organism>
<protein>
    <submittedName>
        <fullName evidence="2">Uncharacterized protein</fullName>
    </submittedName>
</protein>
<name>A0A1I2ZRD7_9EURY</name>
<keyword evidence="3" id="KW-1185">Reference proteome</keyword>
<evidence type="ECO:0000256" key="1">
    <source>
        <dbReference type="SAM" id="Phobius"/>
    </source>
</evidence>
<gene>
    <name evidence="2" type="ORF">SAMN04488066_10321</name>
</gene>
<feature type="transmembrane region" description="Helical" evidence="1">
    <location>
        <begin position="36"/>
        <end position="59"/>
    </location>
</feature>
<proteinExistence type="predicted"/>
<dbReference type="AlphaFoldDB" id="A0A1I2ZRD7"/>
<accession>A0A1I2ZRD7</accession>
<feature type="transmembrane region" description="Helical" evidence="1">
    <location>
        <begin position="114"/>
        <end position="133"/>
    </location>
</feature>
<keyword evidence="1" id="KW-1133">Transmembrane helix</keyword>
<keyword evidence="1" id="KW-0812">Transmembrane</keyword>
<evidence type="ECO:0000313" key="3">
    <source>
        <dbReference type="Proteomes" id="UP000323537"/>
    </source>
</evidence>
<sequence length="135" mass="14769">MTEQPVSQSKTGQQTEHDDRNRFAYGVKRRVTSPSWLARAAGVALSSVSIGFVVLFLFVLETSGELALITRPFPMQIALALPVVIAVLTIGTTVGAGLAWWNRYWSLRARIHQTVLALLGLGFCWQLVTLGSLSL</sequence>
<reference evidence="2 3" key="1">
    <citation type="submission" date="2016-10" db="EMBL/GenBank/DDBJ databases">
        <authorList>
            <person name="Varghese N."/>
            <person name="Submissions S."/>
        </authorList>
    </citation>
    <scope>NUCLEOTIDE SEQUENCE [LARGE SCALE GENOMIC DNA]</scope>
    <source>
        <strain evidence="2 3">CGMCC 1.6377</strain>
    </source>
</reference>
<feature type="transmembrane region" description="Helical" evidence="1">
    <location>
        <begin position="79"/>
        <end position="102"/>
    </location>
</feature>